<keyword evidence="1" id="KW-0802">TPR repeat</keyword>
<dbReference type="STRING" id="661478.OP10G_4431"/>
<dbReference type="KEGG" id="fgi:OP10G_4431"/>
<dbReference type="Gene3D" id="1.25.40.10">
    <property type="entry name" value="Tetratricopeptide repeat domain"/>
    <property type="match status" value="1"/>
</dbReference>
<evidence type="ECO:0000313" key="3">
    <source>
        <dbReference type="Proteomes" id="UP000027982"/>
    </source>
</evidence>
<feature type="repeat" description="TPR" evidence="1">
    <location>
        <begin position="139"/>
        <end position="172"/>
    </location>
</feature>
<dbReference type="SUPFAM" id="SSF48452">
    <property type="entry name" value="TPR-like"/>
    <property type="match status" value="1"/>
</dbReference>
<dbReference type="InterPro" id="IPR011990">
    <property type="entry name" value="TPR-like_helical_dom_sf"/>
</dbReference>
<protein>
    <submittedName>
        <fullName evidence="2">Uncharacterized protein</fullName>
    </submittedName>
</protein>
<accession>A0A068NZ18</accession>
<dbReference type="HOGENOM" id="CLU_1243794_0_0_0"/>
<dbReference type="RefSeq" id="WP_025228321.1">
    <property type="nucleotide sequence ID" value="NZ_CP007139.1"/>
</dbReference>
<evidence type="ECO:0000256" key="1">
    <source>
        <dbReference type="PROSITE-ProRule" id="PRU00339"/>
    </source>
</evidence>
<gene>
    <name evidence="2" type="ORF">OP10G_4431</name>
</gene>
<proteinExistence type="predicted"/>
<organism evidence="2 3">
    <name type="scientific">Fimbriimonas ginsengisoli Gsoil 348</name>
    <dbReference type="NCBI Taxonomy" id="661478"/>
    <lineage>
        <taxon>Bacteria</taxon>
        <taxon>Bacillati</taxon>
        <taxon>Armatimonadota</taxon>
        <taxon>Fimbriimonadia</taxon>
        <taxon>Fimbriimonadales</taxon>
        <taxon>Fimbriimonadaceae</taxon>
        <taxon>Fimbriimonas</taxon>
    </lineage>
</organism>
<keyword evidence="3" id="KW-1185">Reference proteome</keyword>
<dbReference type="AlphaFoldDB" id="A0A068NZ18"/>
<sequence>MQTNEGWKRWSIPVGIVVALVMVLLLSNRDVPTPTGLPRIMDLDTYRRDLNNASQIAAPIFAKYDDGAEISESERADLRKCAQVFDTVSTFLPAKSGSFLDAGRCYVILEDWESAEQRLQQCLNNSTLKDSDFSPKGVGDAKRLMSVVRNQQGRFEDAYRLADEALKIDPSDASSLVARASAEVQLKHIPAARVDIAKSLQLWPGNKRALQLQQLLETATGK</sequence>
<dbReference type="PROSITE" id="PS50005">
    <property type="entry name" value="TPR"/>
    <property type="match status" value="1"/>
</dbReference>
<reference evidence="2 3" key="1">
    <citation type="journal article" date="2014" name="PLoS ONE">
        <title>The first complete genome sequence of the class fimbriimonadia in the phylum armatimonadetes.</title>
        <authorList>
            <person name="Hu Z.Y."/>
            <person name="Wang Y.Z."/>
            <person name="Im W.T."/>
            <person name="Wang S.Y."/>
            <person name="Zhao G.P."/>
            <person name="Zheng H.J."/>
            <person name="Quan Z.X."/>
        </authorList>
    </citation>
    <scope>NUCLEOTIDE SEQUENCE [LARGE SCALE GENOMIC DNA]</scope>
    <source>
        <strain evidence="2">Gsoil 348</strain>
    </source>
</reference>
<evidence type="ECO:0000313" key="2">
    <source>
        <dbReference type="EMBL" id="AIE87799.1"/>
    </source>
</evidence>
<name>A0A068NZ18_FIMGI</name>
<dbReference type="EMBL" id="CP007139">
    <property type="protein sequence ID" value="AIE87799.1"/>
    <property type="molecule type" value="Genomic_DNA"/>
</dbReference>
<dbReference type="InterPro" id="IPR019734">
    <property type="entry name" value="TPR_rpt"/>
</dbReference>
<dbReference type="Proteomes" id="UP000027982">
    <property type="component" value="Chromosome"/>
</dbReference>